<evidence type="ECO:0000313" key="1">
    <source>
        <dbReference type="EMBL" id="NYI69157.1"/>
    </source>
</evidence>
<dbReference type="SUPFAM" id="SSF51161">
    <property type="entry name" value="Trimeric LpxA-like enzymes"/>
    <property type="match status" value="1"/>
</dbReference>
<gene>
    <name evidence="1" type="ORF">BJY26_003463</name>
</gene>
<dbReference type="Proteomes" id="UP000539111">
    <property type="component" value="Unassembled WGS sequence"/>
</dbReference>
<dbReference type="RefSeq" id="WP_179429422.1">
    <property type="nucleotide sequence ID" value="NZ_JACBZP010000001.1"/>
</dbReference>
<dbReference type="EMBL" id="JACBZP010000001">
    <property type="protein sequence ID" value="NYI69157.1"/>
    <property type="molecule type" value="Genomic_DNA"/>
</dbReference>
<reference evidence="1 2" key="1">
    <citation type="submission" date="2020-07" db="EMBL/GenBank/DDBJ databases">
        <title>Sequencing the genomes of 1000 actinobacteria strains.</title>
        <authorList>
            <person name="Klenk H.-P."/>
        </authorList>
    </citation>
    <scope>NUCLEOTIDE SEQUENCE [LARGE SCALE GENOMIC DNA]</scope>
    <source>
        <strain evidence="1 2">DSM 26341</strain>
    </source>
</reference>
<accession>A0A7Z0IJ84</accession>
<evidence type="ECO:0000313" key="2">
    <source>
        <dbReference type="Proteomes" id="UP000539111"/>
    </source>
</evidence>
<name>A0A7Z0IJ84_9MICO</name>
<dbReference type="AlphaFoldDB" id="A0A7Z0IJ84"/>
<proteinExistence type="predicted"/>
<keyword evidence="2" id="KW-1185">Reference proteome</keyword>
<comment type="caution">
    <text evidence="1">The sequence shown here is derived from an EMBL/GenBank/DDBJ whole genome shotgun (WGS) entry which is preliminary data.</text>
</comment>
<protein>
    <submittedName>
        <fullName evidence="1">Acetyltransferase-like isoleucine patch superfamily enzyme</fullName>
    </submittedName>
</protein>
<keyword evidence="1" id="KW-0808">Transferase</keyword>
<dbReference type="PANTHER" id="PTHR23416">
    <property type="entry name" value="SIALIC ACID SYNTHASE-RELATED"/>
    <property type="match status" value="1"/>
</dbReference>
<dbReference type="Gene3D" id="2.160.10.10">
    <property type="entry name" value="Hexapeptide repeat proteins"/>
    <property type="match status" value="1"/>
</dbReference>
<dbReference type="InterPro" id="IPR011004">
    <property type="entry name" value="Trimer_LpxA-like_sf"/>
</dbReference>
<organism evidence="1 2">
    <name type="scientific">Spelaeicoccus albus</name>
    <dbReference type="NCBI Taxonomy" id="1280376"/>
    <lineage>
        <taxon>Bacteria</taxon>
        <taxon>Bacillati</taxon>
        <taxon>Actinomycetota</taxon>
        <taxon>Actinomycetes</taxon>
        <taxon>Micrococcales</taxon>
        <taxon>Brevibacteriaceae</taxon>
        <taxon>Spelaeicoccus</taxon>
    </lineage>
</organism>
<dbReference type="GO" id="GO:0016740">
    <property type="term" value="F:transferase activity"/>
    <property type="evidence" value="ECO:0007669"/>
    <property type="project" value="UniProtKB-KW"/>
</dbReference>
<sequence>MAQDVMVQGRLKIRGKTHVTLGSGIRIRQTVRVTGNGVLNVDKNTMLNGCWIIASSQVQIGENCLISDCGITDNDYHNLHPVDRHRKPTKKTRSPISIGSNVWIGLRSIVLKGTTIGDDSVIGAGSVVHGAIPSGVVAAGNPARIIKHFDN</sequence>
<dbReference type="InterPro" id="IPR051159">
    <property type="entry name" value="Hexapeptide_acetyltransf"/>
</dbReference>
<dbReference type="Pfam" id="PF14602">
    <property type="entry name" value="Hexapep_2"/>
    <property type="match status" value="1"/>
</dbReference>
<dbReference type="InterPro" id="IPR001451">
    <property type="entry name" value="Hexapep"/>
</dbReference>
<dbReference type="CDD" id="cd04647">
    <property type="entry name" value="LbH_MAT_like"/>
    <property type="match status" value="1"/>
</dbReference>